<comment type="subcellular location">
    <subcellularLocation>
        <location evidence="1">Membrane</location>
        <topology evidence="1">Multi-pass membrane protein</topology>
    </subcellularLocation>
</comment>
<feature type="domain" description="Major facilitator superfamily (MFS) profile" evidence="7">
    <location>
        <begin position="4"/>
        <end position="384"/>
    </location>
</feature>
<gene>
    <name evidence="8" type="ORF">VC35_05290</name>
</gene>
<proteinExistence type="predicted"/>
<evidence type="ECO:0000313" key="9">
    <source>
        <dbReference type="Proteomes" id="UP000033588"/>
    </source>
</evidence>
<dbReference type="Pfam" id="PF07690">
    <property type="entry name" value="MFS_1"/>
    <property type="match status" value="1"/>
</dbReference>
<dbReference type="Gene3D" id="1.20.1250.20">
    <property type="entry name" value="MFS general substrate transporter like domains"/>
    <property type="match status" value="2"/>
</dbReference>
<dbReference type="InterPro" id="IPR036259">
    <property type="entry name" value="MFS_trans_sf"/>
</dbReference>
<feature type="transmembrane region" description="Helical" evidence="6">
    <location>
        <begin position="95"/>
        <end position="117"/>
    </location>
</feature>
<keyword evidence="2" id="KW-0813">Transport</keyword>
<dbReference type="PATRIC" id="fig|294.132.peg.5630"/>
<name>A0A0F4TYK0_PSEFL</name>
<evidence type="ECO:0000256" key="2">
    <source>
        <dbReference type="ARBA" id="ARBA00022448"/>
    </source>
</evidence>
<dbReference type="InterPro" id="IPR020846">
    <property type="entry name" value="MFS_dom"/>
</dbReference>
<feature type="transmembrane region" description="Helical" evidence="6">
    <location>
        <begin position="214"/>
        <end position="236"/>
    </location>
</feature>
<evidence type="ECO:0000256" key="5">
    <source>
        <dbReference type="ARBA" id="ARBA00023136"/>
    </source>
</evidence>
<feature type="transmembrane region" description="Helical" evidence="6">
    <location>
        <begin position="68"/>
        <end position="89"/>
    </location>
</feature>
<keyword evidence="3 6" id="KW-0812">Transmembrane</keyword>
<dbReference type="GO" id="GO:0016020">
    <property type="term" value="C:membrane"/>
    <property type="evidence" value="ECO:0007669"/>
    <property type="project" value="UniProtKB-SubCell"/>
</dbReference>
<protein>
    <recommendedName>
        <fullName evidence="7">Major facilitator superfamily (MFS) profile domain-containing protein</fullName>
    </recommendedName>
</protein>
<dbReference type="EMBL" id="LACC01000008">
    <property type="protein sequence ID" value="KJZ49503.1"/>
    <property type="molecule type" value="Genomic_DNA"/>
</dbReference>
<dbReference type="InterPro" id="IPR050930">
    <property type="entry name" value="MFS_Vesicular_Transporter"/>
</dbReference>
<dbReference type="CDD" id="cd17325">
    <property type="entry name" value="MFS_MdtG_SLC18_like"/>
    <property type="match status" value="1"/>
</dbReference>
<evidence type="ECO:0000313" key="8">
    <source>
        <dbReference type="EMBL" id="KJZ49503.1"/>
    </source>
</evidence>
<keyword evidence="5 6" id="KW-0472">Membrane</keyword>
<evidence type="ECO:0000256" key="3">
    <source>
        <dbReference type="ARBA" id="ARBA00022692"/>
    </source>
</evidence>
<evidence type="ECO:0000256" key="1">
    <source>
        <dbReference type="ARBA" id="ARBA00004141"/>
    </source>
</evidence>
<dbReference type="PRINTS" id="PR01035">
    <property type="entry name" value="TCRTETA"/>
</dbReference>
<evidence type="ECO:0000256" key="4">
    <source>
        <dbReference type="ARBA" id="ARBA00022989"/>
    </source>
</evidence>
<feature type="transmembrane region" description="Helical" evidence="6">
    <location>
        <begin position="129"/>
        <end position="151"/>
    </location>
</feature>
<feature type="transmembrane region" description="Helical" evidence="6">
    <location>
        <begin position="157"/>
        <end position="177"/>
    </location>
</feature>
<dbReference type="PANTHER" id="PTHR23506">
    <property type="entry name" value="GH10249P"/>
    <property type="match status" value="1"/>
</dbReference>
<feature type="transmembrane region" description="Helical" evidence="6">
    <location>
        <begin position="32"/>
        <end position="56"/>
    </location>
</feature>
<accession>A0A0F4TYK0</accession>
<keyword evidence="4 6" id="KW-1133">Transmembrane helix</keyword>
<evidence type="ECO:0000259" key="7">
    <source>
        <dbReference type="PROSITE" id="PS50850"/>
    </source>
</evidence>
<dbReference type="AlphaFoldDB" id="A0A0F4TYK0"/>
<reference evidence="8 9" key="1">
    <citation type="submission" date="2015-03" db="EMBL/GenBank/DDBJ databases">
        <title>Comparative genomics of Pseudomonas insights into diversity of traits involved in vanlence and defense.</title>
        <authorList>
            <person name="Qin Y."/>
        </authorList>
    </citation>
    <scope>NUCLEOTIDE SEQUENCE [LARGE SCALE GENOMIC DNA]</scope>
    <source>
        <strain evidence="8 9">C8</strain>
    </source>
</reference>
<dbReference type="SUPFAM" id="SSF103473">
    <property type="entry name" value="MFS general substrate transporter"/>
    <property type="match status" value="1"/>
</dbReference>
<dbReference type="PANTHER" id="PTHR23506:SF23">
    <property type="entry name" value="GH10249P"/>
    <property type="match status" value="1"/>
</dbReference>
<dbReference type="PROSITE" id="PS50850">
    <property type="entry name" value="MFS"/>
    <property type="match status" value="1"/>
</dbReference>
<evidence type="ECO:0000256" key="6">
    <source>
        <dbReference type="SAM" id="Phobius"/>
    </source>
</evidence>
<feature type="transmembrane region" description="Helical" evidence="6">
    <location>
        <begin position="297"/>
        <end position="319"/>
    </location>
</feature>
<feature type="transmembrane region" description="Helical" evidence="6">
    <location>
        <begin position="273"/>
        <end position="291"/>
    </location>
</feature>
<feature type="transmembrane region" description="Helical" evidence="6">
    <location>
        <begin position="7"/>
        <end position="26"/>
    </location>
</feature>
<organism evidence="8 9">
    <name type="scientific">Pseudomonas fluorescens</name>
    <dbReference type="NCBI Taxonomy" id="294"/>
    <lineage>
        <taxon>Bacteria</taxon>
        <taxon>Pseudomonadati</taxon>
        <taxon>Pseudomonadota</taxon>
        <taxon>Gammaproteobacteria</taxon>
        <taxon>Pseudomonadales</taxon>
        <taxon>Pseudomonadaceae</taxon>
        <taxon>Pseudomonas</taxon>
    </lineage>
</organism>
<dbReference type="Proteomes" id="UP000033588">
    <property type="component" value="Unassembled WGS sequence"/>
</dbReference>
<feature type="transmembrane region" description="Helical" evidence="6">
    <location>
        <begin position="358"/>
        <end position="379"/>
    </location>
</feature>
<dbReference type="GO" id="GO:0022857">
    <property type="term" value="F:transmembrane transporter activity"/>
    <property type="evidence" value="ECO:0007669"/>
    <property type="project" value="InterPro"/>
</dbReference>
<feature type="transmembrane region" description="Helical" evidence="6">
    <location>
        <begin position="331"/>
        <end position="352"/>
    </location>
</feature>
<comment type="caution">
    <text evidence="8">The sequence shown here is derived from an EMBL/GenBank/DDBJ whole genome shotgun (WGS) entry which is preliminary data.</text>
</comment>
<sequence>MSTEVRCLCVISFISAVGFGIQSPAIPLFGQALGVGSSMIGMIIAAFPFARLLMAWPGGRLVNRWGEYRLLCGGLGLLALGSVAAGFSTSAEQLLAWRGLCGMGSILYSVSAMSLMLRTTAPSHRGRAAGLFMGAYYVGTVAGPAIGSLFVDMSVRLPFFLYGAGTGTAALVAALLLRHLRHGHSAASDSGQAAVSFGQALRLASYRSAIASNFAIGFAVYGVRVSVLPLFLLTVLNQPAKWIGIGLTVGALTQTLLLPKAGRWVDTWGRKPSLMVGMSLVLSSFLLIQGGQSLATYLGGLALMGLGTAFCTTAAAAVAGDAADGRGGTVIAGYQMAADLGMVIGPILIGVLAERHSYALALGCTAALLALAALTTLAIPHDKNLGSTP</sequence>
<dbReference type="InterPro" id="IPR011701">
    <property type="entry name" value="MFS"/>
</dbReference>
<dbReference type="InterPro" id="IPR001958">
    <property type="entry name" value="Tet-R_TetA/multi-R_MdtG-like"/>
</dbReference>